<sequence>MEYIVTNCIVHGVLDEIQPHSFGLLLDNELVAVMLGTKEKFPKIWKPNELQPIQGQTAVNYFSLMADMQIGAMSKSQGRMKGYQLVTCRVMCVKSALRKKGIASTFLSTCISNSQKEGAEAFFFTAPNKASQKLATKIGLKEYNYIKYEAYSKDYPLYKKLEDKEEICKGYLALFKPF</sequence>
<evidence type="ECO:0000313" key="2">
    <source>
        <dbReference type="Proteomes" id="UP001158576"/>
    </source>
</evidence>
<reference evidence="1 2" key="1">
    <citation type="submission" date="2021-04" db="EMBL/GenBank/DDBJ databases">
        <authorList>
            <person name="Bliznina A."/>
        </authorList>
    </citation>
    <scope>NUCLEOTIDE SEQUENCE [LARGE SCALE GENOMIC DNA]</scope>
</reference>
<proteinExistence type="predicted"/>
<dbReference type="Gene3D" id="3.40.630.30">
    <property type="match status" value="1"/>
</dbReference>
<dbReference type="SUPFAM" id="SSF55729">
    <property type="entry name" value="Acyl-CoA N-acyltransferases (Nat)"/>
    <property type="match status" value="1"/>
</dbReference>
<name>A0ABN7RRS2_OIKDI</name>
<evidence type="ECO:0000313" key="1">
    <source>
        <dbReference type="EMBL" id="CAG5083920.1"/>
    </source>
</evidence>
<dbReference type="EMBL" id="OU015568">
    <property type="protein sequence ID" value="CAG5083920.1"/>
    <property type="molecule type" value="Genomic_DNA"/>
</dbReference>
<accession>A0ABN7RRS2</accession>
<dbReference type="InterPro" id="IPR016181">
    <property type="entry name" value="Acyl_CoA_acyltransferase"/>
</dbReference>
<organism evidence="1 2">
    <name type="scientific">Oikopleura dioica</name>
    <name type="common">Tunicate</name>
    <dbReference type="NCBI Taxonomy" id="34765"/>
    <lineage>
        <taxon>Eukaryota</taxon>
        <taxon>Metazoa</taxon>
        <taxon>Chordata</taxon>
        <taxon>Tunicata</taxon>
        <taxon>Appendicularia</taxon>
        <taxon>Copelata</taxon>
        <taxon>Oikopleuridae</taxon>
        <taxon>Oikopleura</taxon>
    </lineage>
</organism>
<keyword evidence="2" id="KW-1185">Reference proteome</keyword>
<dbReference type="Proteomes" id="UP001158576">
    <property type="component" value="Chromosome PAR"/>
</dbReference>
<protein>
    <submittedName>
        <fullName evidence="1">Oidioi.mRNA.OKI2018_I69.PAR.g10500.t1.cds</fullName>
    </submittedName>
</protein>
<gene>
    <name evidence="1" type="ORF">OKIOD_LOCUS2058</name>
</gene>